<dbReference type="InterPro" id="IPR040256">
    <property type="entry name" value="At4g02000-like"/>
</dbReference>
<comment type="caution">
    <text evidence="3">The sequence shown here is derived from an EMBL/GenBank/DDBJ whole genome shotgun (WGS) entry which is preliminary data.</text>
</comment>
<evidence type="ECO:0000256" key="1">
    <source>
        <dbReference type="SAM" id="MobiDB-lite"/>
    </source>
</evidence>
<dbReference type="InterPro" id="IPR025836">
    <property type="entry name" value="Zn_knuckle_CX2CX4HX4C"/>
</dbReference>
<gene>
    <name evidence="3" type="ORF">F2Q69_00022242</name>
</gene>
<evidence type="ECO:0000313" key="4">
    <source>
        <dbReference type="Proteomes" id="UP000712600"/>
    </source>
</evidence>
<organism evidence="3 4">
    <name type="scientific">Brassica cretica</name>
    <name type="common">Mustard</name>
    <dbReference type="NCBI Taxonomy" id="69181"/>
    <lineage>
        <taxon>Eukaryota</taxon>
        <taxon>Viridiplantae</taxon>
        <taxon>Streptophyta</taxon>
        <taxon>Embryophyta</taxon>
        <taxon>Tracheophyta</taxon>
        <taxon>Spermatophyta</taxon>
        <taxon>Magnoliopsida</taxon>
        <taxon>eudicotyledons</taxon>
        <taxon>Gunneridae</taxon>
        <taxon>Pentapetalae</taxon>
        <taxon>rosids</taxon>
        <taxon>malvids</taxon>
        <taxon>Brassicales</taxon>
        <taxon>Brassicaceae</taxon>
        <taxon>Brassiceae</taxon>
        <taxon>Brassica</taxon>
    </lineage>
</organism>
<dbReference type="Pfam" id="PF14392">
    <property type="entry name" value="zf-CCHC_4"/>
    <property type="match status" value="1"/>
</dbReference>
<dbReference type="PANTHER" id="PTHR31286">
    <property type="entry name" value="GLYCINE-RICH CELL WALL STRUCTURAL PROTEIN 1.8-LIKE"/>
    <property type="match status" value="1"/>
</dbReference>
<dbReference type="Proteomes" id="UP000712600">
    <property type="component" value="Unassembled WGS sequence"/>
</dbReference>
<dbReference type="EMBL" id="QGKX02001290">
    <property type="protein sequence ID" value="KAF3535626.1"/>
    <property type="molecule type" value="Genomic_DNA"/>
</dbReference>
<dbReference type="AlphaFoldDB" id="A0A8S9Q1S3"/>
<evidence type="ECO:0000313" key="3">
    <source>
        <dbReference type="EMBL" id="KAF3535626.1"/>
    </source>
</evidence>
<reference evidence="3" key="1">
    <citation type="submission" date="2019-12" db="EMBL/GenBank/DDBJ databases">
        <title>Genome sequencing and annotation of Brassica cretica.</title>
        <authorList>
            <person name="Studholme D.J."/>
            <person name="Sarris P."/>
        </authorList>
    </citation>
    <scope>NUCLEOTIDE SEQUENCE</scope>
    <source>
        <strain evidence="3">PFS-109/04</strain>
        <tissue evidence="3">Leaf</tissue>
    </source>
</reference>
<feature type="region of interest" description="Disordered" evidence="1">
    <location>
        <begin position="131"/>
        <end position="218"/>
    </location>
</feature>
<feature type="region of interest" description="Disordered" evidence="1">
    <location>
        <begin position="314"/>
        <end position="345"/>
    </location>
</feature>
<name>A0A8S9Q1S3_BRACR</name>
<accession>A0A8S9Q1S3</accession>
<feature type="compositionally biased region" description="Acidic residues" evidence="1">
    <location>
        <begin position="324"/>
        <end position="334"/>
    </location>
</feature>
<sequence>MIADDYPSMVPFSIQLKGIPLHLCTHQNLETIGDWLGKVDKIYAAEGKIKVYIDSSKPLKFTRKLQTRNKEDINIKLHYEMLFKHCTGCDLMSHGTQDFLKKAIALQNLQVPRETIFDRVCNNPTRGEVREVGIRGTSEVEREKDVTSYKSQRDTSRSASRAPPSKHSEVTKERQWREKQFRPLKISERGSGSVATASQRSEVAPVATKKMHSDSKVTYRSNSVVSDTATTDDLIHHYDALKIDALNDFENDIEEGDAADADMEEAFVGNELMIMEDDDLLGEDLMHTKSPNDNVHEDLGDQHVRNKQDGSFLMIEANKMGDTGEADGESDSDPFGEWSSWQKGT</sequence>
<proteinExistence type="predicted"/>
<feature type="compositionally biased region" description="Basic and acidic residues" evidence="1">
    <location>
        <begin position="131"/>
        <end position="156"/>
    </location>
</feature>
<protein>
    <recommendedName>
        <fullName evidence="2">Zinc knuckle CX2CX4HX4C domain-containing protein</fullName>
    </recommendedName>
</protein>
<evidence type="ECO:0000259" key="2">
    <source>
        <dbReference type="Pfam" id="PF14392"/>
    </source>
</evidence>
<feature type="domain" description="Zinc knuckle CX2CX4HX4C" evidence="2">
    <location>
        <begin position="53"/>
        <end position="100"/>
    </location>
</feature>
<feature type="compositionally biased region" description="Basic and acidic residues" evidence="1">
    <location>
        <begin position="166"/>
        <end position="188"/>
    </location>
</feature>
<dbReference type="PANTHER" id="PTHR31286:SF162">
    <property type="entry name" value="DUF4283 DOMAIN-CONTAINING PROTEIN-RELATED"/>
    <property type="match status" value="1"/>
</dbReference>